<dbReference type="RefSeq" id="WP_103128427.1">
    <property type="nucleotide sequence ID" value="NZ_BFAG01000003.1"/>
</dbReference>
<evidence type="ECO:0000313" key="3">
    <source>
        <dbReference type="EMBL" id="GBF04970.1"/>
    </source>
</evidence>
<evidence type="ECO:0000256" key="1">
    <source>
        <dbReference type="SAM" id="MobiDB-lite"/>
    </source>
</evidence>
<sequence>MEALSALAGMVGWVVHPLAAMALAFWGSVIFSRRGRMWQPVALAAGLIVLLAVLGASWVVHPAAGMLLGFFGSRAFHQWQRRWPGLLAGLIAGLFFMALGAGWLVFPLFVMGIVWVSTAGWTAQSGRAVEEAQAAPQALPEQGGGLPVGGFSGGWADRVEARAARREARRQAKRLRRMEREAEVSAPPPAPAPAPSLAAFTRDERLPGEARAQLAALDLRTREALTHLEALGQQGSEAAYLARAVRDEYAPTAVQAYLKLPPTLANSQPLEGGKTGRDLLREQLDLLLNAVQDILGTALRSGGQELLTHQRFLEEKFRKPQRGDLEV</sequence>
<keyword evidence="2" id="KW-0472">Membrane</keyword>
<keyword evidence="4" id="KW-1185">Reference proteome</keyword>
<dbReference type="OrthoDB" id="67304at2"/>
<dbReference type="Proteomes" id="UP000236569">
    <property type="component" value="Unassembled WGS sequence"/>
</dbReference>
<organism evidence="3 4">
    <name type="scientific">Deinococcus aerius</name>
    <dbReference type="NCBI Taxonomy" id="200253"/>
    <lineage>
        <taxon>Bacteria</taxon>
        <taxon>Thermotogati</taxon>
        <taxon>Deinococcota</taxon>
        <taxon>Deinococci</taxon>
        <taxon>Deinococcales</taxon>
        <taxon>Deinococcaceae</taxon>
        <taxon>Deinococcus</taxon>
    </lineage>
</organism>
<evidence type="ECO:0000256" key="2">
    <source>
        <dbReference type="SAM" id="Phobius"/>
    </source>
</evidence>
<proteinExistence type="predicted"/>
<keyword evidence="2" id="KW-1133">Transmembrane helix</keyword>
<evidence type="ECO:0000313" key="4">
    <source>
        <dbReference type="Proteomes" id="UP000236569"/>
    </source>
</evidence>
<accession>A0A2I9D3Y1</accession>
<keyword evidence="2" id="KW-0812">Transmembrane</keyword>
<feature type="transmembrane region" description="Helical" evidence="2">
    <location>
        <begin position="83"/>
        <end position="116"/>
    </location>
</feature>
<feature type="transmembrane region" description="Helical" evidence="2">
    <location>
        <begin position="41"/>
        <end position="63"/>
    </location>
</feature>
<feature type="region of interest" description="Disordered" evidence="1">
    <location>
        <begin position="170"/>
        <end position="195"/>
    </location>
</feature>
<gene>
    <name evidence="3" type="ORF">DAERI_030136</name>
</gene>
<name>A0A2I9D3Y1_9DEIO</name>
<protein>
    <submittedName>
        <fullName evidence="3">Uncharacterized protein</fullName>
    </submittedName>
</protein>
<dbReference type="EMBL" id="BFAG01000003">
    <property type="protein sequence ID" value="GBF04970.1"/>
    <property type="molecule type" value="Genomic_DNA"/>
</dbReference>
<reference evidence="4" key="1">
    <citation type="submission" date="2018-01" db="EMBL/GenBank/DDBJ databases">
        <title>Draft Genome Sequence of the Radioresistant Bacterium Deinococcus aerius TR0125, Isolated from the Higher Atmosphere above Japan.</title>
        <authorList>
            <person name="Satoh K."/>
            <person name="Arai H."/>
            <person name="Sanzen T."/>
            <person name="Kawaguchi Y."/>
            <person name="Hayashi H."/>
            <person name="Yokobori S."/>
            <person name="Yamagishi A."/>
            <person name="Oono Y."/>
            <person name="Narumi I."/>
        </authorList>
    </citation>
    <scope>NUCLEOTIDE SEQUENCE [LARGE SCALE GENOMIC DNA]</scope>
    <source>
        <strain evidence="4">TR0125</strain>
    </source>
</reference>
<feature type="transmembrane region" description="Helical" evidence="2">
    <location>
        <begin position="6"/>
        <end position="29"/>
    </location>
</feature>
<comment type="caution">
    <text evidence="3">The sequence shown here is derived from an EMBL/GenBank/DDBJ whole genome shotgun (WGS) entry which is preliminary data.</text>
</comment>
<dbReference type="AlphaFoldDB" id="A0A2I9D3Y1"/>